<reference evidence="7 8" key="1">
    <citation type="submission" date="2018-08" db="EMBL/GenBank/DDBJ databases">
        <title>Thalassotalea euphylliae genome.</title>
        <authorList>
            <person name="Summers S."/>
            <person name="Rice S.A."/>
            <person name="Freckelton M.L."/>
            <person name="Nedved B.T."/>
            <person name="Hadfield M.G."/>
        </authorList>
    </citation>
    <scope>NUCLEOTIDE SEQUENCE [LARGE SCALE GENOMIC DNA]</scope>
    <source>
        <strain evidence="7 8">H2</strain>
    </source>
</reference>
<evidence type="ECO:0000256" key="2">
    <source>
        <dbReference type="ARBA" id="ARBA00022723"/>
    </source>
</evidence>
<evidence type="ECO:0000256" key="3">
    <source>
        <dbReference type="ARBA" id="ARBA00023004"/>
    </source>
</evidence>
<dbReference type="EMBL" id="QUOV01000001">
    <property type="protein sequence ID" value="REL36325.1"/>
    <property type="molecule type" value="Genomic_DNA"/>
</dbReference>
<dbReference type="InterPro" id="IPR009056">
    <property type="entry name" value="Cyt_c-like_dom"/>
</dbReference>
<dbReference type="Gene3D" id="1.10.760.10">
    <property type="entry name" value="Cytochrome c-like domain"/>
    <property type="match status" value="1"/>
</dbReference>
<name>A0A3E0UJD0_9GAMM</name>
<keyword evidence="2 4" id="KW-0479">Metal-binding</keyword>
<gene>
    <name evidence="7" type="ORF">DXX92_13930</name>
</gene>
<dbReference type="RefSeq" id="WP_116000993.1">
    <property type="nucleotide sequence ID" value="NZ_QUOV01000001.1"/>
</dbReference>
<dbReference type="InterPro" id="IPR051395">
    <property type="entry name" value="Cytochrome_c_Peroxidase/MauG"/>
</dbReference>
<keyword evidence="5" id="KW-0732">Signal</keyword>
<feature type="signal peptide" evidence="5">
    <location>
        <begin position="1"/>
        <end position="29"/>
    </location>
</feature>
<dbReference type="InterPro" id="IPR036909">
    <property type="entry name" value="Cyt_c-like_dom_sf"/>
</dbReference>
<evidence type="ECO:0000313" key="7">
    <source>
        <dbReference type="EMBL" id="REL36325.1"/>
    </source>
</evidence>
<evidence type="ECO:0000256" key="4">
    <source>
        <dbReference type="PROSITE-ProRule" id="PRU00433"/>
    </source>
</evidence>
<dbReference type="Proteomes" id="UP000256999">
    <property type="component" value="Unassembled WGS sequence"/>
</dbReference>
<protein>
    <recommendedName>
        <fullName evidence="6">Cytochrome c domain-containing protein</fullName>
    </recommendedName>
</protein>
<organism evidence="7 8">
    <name type="scientific">Thalassotalea euphylliae</name>
    <dbReference type="NCBI Taxonomy" id="1655234"/>
    <lineage>
        <taxon>Bacteria</taxon>
        <taxon>Pseudomonadati</taxon>
        <taxon>Pseudomonadota</taxon>
        <taxon>Gammaproteobacteria</taxon>
        <taxon>Alteromonadales</taxon>
        <taxon>Colwelliaceae</taxon>
        <taxon>Thalassotalea</taxon>
    </lineage>
</organism>
<dbReference type="PANTHER" id="PTHR30600:SF4">
    <property type="entry name" value="CYTOCHROME C DOMAIN-CONTAINING PROTEIN"/>
    <property type="match status" value="1"/>
</dbReference>
<comment type="caution">
    <text evidence="7">The sequence shown here is derived from an EMBL/GenBank/DDBJ whole genome shotgun (WGS) entry which is preliminary data.</text>
</comment>
<dbReference type="AlphaFoldDB" id="A0A3E0UJD0"/>
<evidence type="ECO:0000313" key="8">
    <source>
        <dbReference type="Proteomes" id="UP000256999"/>
    </source>
</evidence>
<feature type="chain" id="PRO_5017708398" description="Cytochrome c domain-containing protein" evidence="5">
    <location>
        <begin position="30"/>
        <end position="487"/>
    </location>
</feature>
<dbReference type="PROSITE" id="PS51007">
    <property type="entry name" value="CYTC"/>
    <property type="match status" value="1"/>
</dbReference>
<proteinExistence type="predicted"/>
<dbReference type="GO" id="GO:0009055">
    <property type="term" value="F:electron transfer activity"/>
    <property type="evidence" value="ECO:0007669"/>
    <property type="project" value="InterPro"/>
</dbReference>
<dbReference type="OrthoDB" id="9805202at2"/>
<dbReference type="GO" id="GO:0004130">
    <property type="term" value="F:cytochrome-c peroxidase activity"/>
    <property type="evidence" value="ECO:0007669"/>
    <property type="project" value="TreeGrafter"/>
</dbReference>
<keyword evidence="1 4" id="KW-0349">Heme</keyword>
<evidence type="ECO:0000259" key="6">
    <source>
        <dbReference type="PROSITE" id="PS51007"/>
    </source>
</evidence>
<dbReference type="PIRSF" id="PIRSF028099">
    <property type="entry name" value="DUF1111"/>
    <property type="match status" value="1"/>
</dbReference>
<feature type="domain" description="Cytochrome c" evidence="6">
    <location>
        <begin position="355"/>
        <end position="487"/>
    </location>
</feature>
<sequence length="487" mass="52653">MKFSQISPNAIATAVVAAIATLSSAPALAKSDDASIALPASLPTKPGGEMTMKRISTRSYIFPGESVKGKAKLDFWTGFSLFRDPWVIAPSSTKDRDGLGPLFNARSCVACHQGGSRGRMSKPGEYLPTSLLIRLGPIAERYASEKYTNGHNYGGQIQPRAIKFNHGRLEKSPVGEAWLDLSYKTIDGEYADGTPYQLQKPSYQLTRLAYGEISEGIAPSPRFSPNVYGAGLLDAISEHDLLAQEDADDTNGDGISPRYNRAADHVNGGIGVGRFGLKAKHPSLKQQVVAAFRDDIGITNNVFPQESCEAAQLECFAASKLGGHKSVEIPDKLVNLVMAFSQHLGVPPTRNPQSPPALKGRQLFNQLGCASCHTPSYTTASNYPDNNLANQTIWPYTNLALHDMGEGLADGAMEGQATGREWRTPPLWGIGLQQAVLGEARYLHDGRARSIEEAVLWHGGEALPAQQKFKQLSAQERNALLTFLHSI</sequence>
<accession>A0A3E0UJD0</accession>
<dbReference type="PANTHER" id="PTHR30600">
    <property type="entry name" value="CYTOCHROME C PEROXIDASE-RELATED"/>
    <property type="match status" value="1"/>
</dbReference>
<dbReference type="InterPro" id="IPR010538">
    <property type="entry name" value="DHOR"/>
</dbReference>
<dbReference type="GO" id="GO:0020037">
    <property type="term" value="F:heme binding"/>
    <property type="evidence" value="ECO:0007669"/>
    <property type="project" value="InterPro"/>
</dbReference>
<dbReference type="Pfam" id="PF06537">
    <property type="entry name" value="DHOR"/>
    <property type="match status" value="1"/>
</dbReference>
<dbReference type="GO" id="GO:0046872">
    <property type="term" value="F:metal ion binding"/>
    <property type="evidence" value="ECO:0007669"/>
    <property type="project" value="UniProtKB-KW"/>
</dbReference>
<keyword evidence="3 4" id="KW-0408">Iron</keyword>
<evidence type="ECO:0000256" key="5">
    <source>
        <dbReference type="SAM" id="SignalP"/>
    </source>
</evidence>
<evidence type="ECO:0000256" key="1">
    <source>
        <dbReference type="ARBA" id="ARBA00022617"/>
    </source>
</evidence>
<dbReference type="SUPFAM" id="SSF46626">
    <property type="entry name" value="Cytochrome c"/>
    <property type="match status" value="1"/>
</dbReference>